<gene>
    <name evidence="3" type="ORF">THAPSDRAFT_4385</name>
</gene>
<evidence type="ECO:0000256" key="1">
    <source>
        <dbReference type="SAM" id="MobiDB-lite"/>
    </source>
</evidence>
<dbReference type="Proteomes" id="UP000001449">
    <property type="component" value="Chromosome 4"/>
</dbReference>
<reference evidence="3 4" key="2">
    <citation type="journal article" date="2008" name="Nature">
        <title>The Phaeodactylum genome reveals the evolutionary history of diatom genomes.</title>
        <authorList>
            <person name="Bowler C."/>
            <person name="Allen A.E."/>
            <person name="Badger J.H."/>
            <person name="Grimwood J."/>
            <person name="Jabbari K."/>
            <person name="Kuo A."/>
            <person name="Maheswari U."/>
            <person name="Martens C."/>
            <person name="Maumus F."/>
            <person name="Otillar R.P."/>
            <person name="Rayko E."/>
            <person name="Salamov A."/>
            <person name="Vandepoele K."/>
            <person name="Beszteri B."/>
            <person name="Gruber A."/>
            <person name="Heijde M."/>
            <person name="Katinka M."/>
            <person name="Mock T."/>
            <person name="Valentin K."/>
            <person name="Verret F."/>
            <person name="Berges J.A."/>
            <person name="Brownlee C."/>
            <person name="Cadoret J.P."/>
            <person name="Chiovitti A."/>
            <person name="Choi C.J."/>
            <person name="Coesel S."/>
            <person name="De Martino A."/>
            <person name="Detter J.C."/>
            <person name="Durkin C."/>
            <person name="Falciatore A."/>
            <person name="Fournet J."/>
            <person name="Haruta M."/>
            <person name="Huysman M.J."/>
            <person name="Jenkins B.D."/>
            <person name="Jiroutova K."/>
            <person name="Jorgensen R.E."/>
            <person name="Joubert Y."/>
            <person name="Kaplan A."/>
            <person name="Kroger N."/>
            <person name="Kroth P.G."/>
            <person name="La Roche J."/>
            <person name="Lindquist E."/>
            <person name="Lommer M."/>
            <person name="Martin-Jezequel V."/>
            <person name="Lopez P.J."/>
            <person name="Lucas S."/>
            <person name="Mangogna M."/>
            <person name="McGinnis K."/>
            <person name="Medlin L.K."/>
            <person name="Montsant A."/>
            <person name="Oudot-Le Secq M.P."/>
            <person name="Napoli C."/>
            <person name="Obornik M."/>
            <person name="Parker M.S."/>
            <person name="Petit J.L."/>
            <person name="Porcel B.M."/>
            <person name="Poulsen N."/>
            <person name="Robison M."/>
            <person name="Rychlewski L."/>
            <person name="Rynearson T.A."/>
            <person name="Schmutz J."/>
            <person name="Shapiro H."/>
            <person name="Siaut M."/>
            <person name="Stanley M."/>
            <person name="Sussman M.R."/>
            <person name="Taylor A.R."/>
            <person name="Vardi A."/>
            <person name="von Dassow P."/>
            <person name="Vyverman W."/>
            <person name="Willis A."/>
            <person name="Wyrwicz L.S."/>
            <person name="Rokhsar D.S."/>
            <person name="Weissenbach J."/>
            <person name="Armbrust E.V."/>
            <person name="Green B.R."/>
            <person name="Van de Peer Y."/>
            <person name="Grigoriev I.V."/>
        </authorList>
    </citation>
    <scope>NUCLEOTIDE SEQUENCE [LARGE SCALE GENOMIC DNA]</scope>
    <source>
        <strain evidence="3 4">CCMP1335</strain>
    </source>
</reference>
<dbReference type="eggNOG" id="ENOG502QYP9">
    <property type="taxonomic scope" value="Eukaryota"/>
</dbReference>
<accession>B8BZ49</accession>
<evidence type="ECO:0000313" key="4">
    <source>
        <dbReference type="Proteomes" id="UP000001449"/>
    </source>
</evidence>
<protein>
    <submittedName>
        <fullName evidence="3">Uncharacterized protein</fullName>
    </submittedName>
</protein>
<dbReference type="InParanoid" id="B8BZ49"/>
<dbReference type="InterPro" id="IPR038678">
    <property type="entry name" value="Spondin_N_sf"/>
</dbReference>
<feature type="region of interest" description="Disordered" evidence="1">
    <location>
        <begin position="49"/>
        <end position="94"/>
    </location>
</feature>
<dbReference type="PaxDb" id="35128-Thaps4385"/>
<dbReference type="Gene3D" id="2.60.40.2130">
    <property type="entry name" value="F-spondin domain"/>
    <property type="match status" value="1"/>
</dbReference>
<proteinExistence type="predicted"/>
<reference evidence="3 4" key="1">
    <citation type="journal article" date="2004" name="Science">
        <title>The genome of the diatom Thalassiosira pseudonana: ecology, evolution, and metabolism.</title>
        <authorList>
            <person name="Armbrust E.V."/>
            <person name="Berges J.A."/>
            <person name="Bowler C."/>
            <person name="Green B.R."/>
            <person name="Martinez D."/>
            <person name="Putnam N.H."/>
            <person name="Zhou S."/>
            <person name="Allen A.E."/>
            <person name="Apt K.E."/>
            <person name="Bechner M."/>
            <person name="Brzezinski M.A."/>
            <person name="Chaal B.K."/>
            <person name="Chiovitti A."/>
            <person name="Davis A.K."/>
            <person name="Demarest M.S."/>
            <person name="Detter J.C."/>
            <person name="Glavina T."/>
            <person name="Goodstein D."/>
            <person name="Hadi M.Z."/>
            <person name="Hellsten U."/>
            <person name="Hildebrand M."/>
            <person name="Jenkins B.D."/>
            <person name="Jurka J."/>
            <person name="Kapitonov V.V."/>
            <person name="Kroger N."/>
            <person name="Lau W.W."/>
            <person name="Lane T.W."/>
            <person name="Larimer F.W."/>
            <person name="Lippmeier J.C."/>
            <person name="Lucas S."/>
            <person name="Medina M."/>
            <person name="Montsant A."/>
            <person name="Obornik M."/>
            <person name="Parker M.S."/>
            <person name="Palenik B."/>
            <person name="Pazour G.J."/>
            <person name="Richardson P.M."/>
            <person name="Rynearson T.A."/>
            <person name="Saito M.A."/>
            <person name="Schwartz D.C."/>
            <person name="Thamatrakoln K."/>
            <person name="Valentin K."/>
            <person name="Vardi A."/>
            <person name="Wilkerson F.P."/>
            <person name="Rokhsar D.S."/>
        </authorList>
    </citation>
    <scope>NUCLEOTIDE SEQUENCE [LARGE SCALE GENOMIC DNA]</scope>
    <source>
        <strain evidence="3 4">CCMP1335</strain>
    </source>
</reference>
<dbReference type="RefSeq" id="XP_002289286.1">
    <property type="nucleotide sequence ID" value="XM_002289250.1"/>
</dbReference>
<keyword evidence="4" id="KW-1185">Reference proteome</keyword>
<dbReference type="AlphaFoldDB" id="B8BZ49"/>
<dbReference type="EMBL" id="CM000641">
    <property type="protein sequence ID" value="EED92823.1"/>
    <property type="molecule type" value="Genomic_DNA"/>
</dbReference>
<dbReference type="InterPro" id="IPR009465">
    <property type="entry name" value="Spondin_N"/>
</dbReference>
<name>B8BZ49_THAPS</name>
<dbReference type="KEGG" id="tps:THAPSDRAFT_4385"/>
<dbReference type="NCBIfam" id="NF038123">
    <property type="entry name" value="NF038123_dom"/>
    <property type="match status" value="1"/>
</dbReference>
<dbReference type="HOGENOM" id="CLU_664805_0_0_1"/>
<dbReference type="GeneID" id="7453341"/>
<sequence>MKFTQFSFLLAVSSAYETEVDNAVSIQSISGHPFLKDAVQQHVNAAKLQPNVDTNESLNSTRMLGKASKKGGGGTRPKANKRSKASKSPSGGPKCKVTVTNLSYEQSFGDIFVMVHNDMVQDKNPMFEEGSPASEEFAELAQNLDADPLFDYYKGKPGVNMVKTITDFGLDRKYLDGGAKIEFNVDRNSKYNKLTLAAGFPFANDGVAALQGVRIIDGAEYVVEALDAGVEANLQTCWSVPAEREDFPPRSACADEDHEIGDANDNSLPGEGFVHTHRGIHDVDVPTDVYLLKCNDVEQDSTNHRFVEYFMASNYNDEDLLCSAVKGLGDCNMRSDDDFIGYVKGNGDLANPIFDLVRDSDDYNDFCDKIEGINDSIESAFVTLEPTIYVLKLILRFFRQFDFRNPIAKVKISC</sequence>
<feature type="signal peptide" evidence="2">
    <location>
        <begin position="1"/>
        <end position="15"/>
    </location>
</feature>
<evidence type="ECO:0000256" key="2">
    <source>
        <dbReference type="SAM" id="SignalP"/>
    </source>
</evidence>
<keyword evidence="2" id="KW-0732">Signal</keyword>
<evidence type="ECO:0000313" key="3">
    <source>
        <dbReference type="EMBL" id="EED92823.1"/>
    </source>
</evidence>
<feature type="chain" id="PRO_5013334014" evidence="2">
    <location>
        <begin position="16"/>
        <end position="414"/>
    </location>
</feature>
<organism evidence="3 4">
    <name type="scientific">Thalassiosira pseudonana</name>
    <name type="common">Marine diatom</name>
    <name type="synonym">Cyclotella nana</name>
    <dbReference type="NCBI Taxonomy" id="35128"/>
    <lineage>
        <taxon>Eukaryota</taxon>
        <taxon>Sar</taxon>
        <taxon>Stramenopiles</taxon>
        <taxon>Ochrophyta</taxon>
        <taxon>Bacillariophyta</taxon>
        <taxon>Coscinodiscophyceae</taxon>
        <taxon>Thalassiosirophycidae</taxon>
        <taxon>Thalassiosirales</taxon>
        <taxon>Thalassiosiraceae</taxon>
        <taxon>Thalassiosira</taxon>
    </lineage>
</organism>
<feature type="compositionally biased region" description="Polar residues" evidence="1">
    <location>
        <begin position="51"/>
        <end position="62"/>
    </location>
</feature>